<accession>A0A7T7WJV9</accession>
<evidence type="ECO:0000313" key="3">
    <source>
        <dbReference type="Proteomes" id="UP000596079"/>
    </source>
</evidence>
<dbReference type="Proteomes" id="UP000596079">
    <property type="component" value="Chromosome"/>
</dbReference>
<protein>
    <submittedName>
        <fullName evidence="2">TonB-dependent receptor</fullName>
    </submittedName>
</protein>
<feature type="compositionally biased region" description="Low complexity" evidence="1">
    <location>
        <begin position="119"/>
        <end position="129"/>
    </location>
</feature>
<keyword evidence="2" id="KW-0675">Receptor</keyword>
<dbReference type="AlphaFoldDB" id="A0A7T7WJV9"/>
<feature type="compositionally biased region" description="Pro residues" evidence="1">
    <location>
        <begin position="144"/>
        <end position="165"/>
    </location>
</feature>
<name>A0A7T7WJV9_9GAMM</name>
<dbReference type="Gene3D" id="3.30.1150.10">
    <property type="match status" value="1"/>
</dbReference>
<feature type="region of interest" description="Disordered" evidence="1">
    <location>
        <begin position="58"/>
        <end position="129"/>
    </location>
</feature>
<dbReference type="SUPFAM" id="SSF74653">
    <property type="entry name" value="TolA/TonB C-terminal domain"/>
    <property type="match status" value="1"/>
</dbReference>
<dbReference type="EMBL" id="CP060811">
    <property type="protein sequence ID" value="QQN88471.1"/>
    <property type="molecule type" value="Genomic_DNA"/>
</dbReference>
<sequence length="258" mass="27308">MSQVAAPMTPPPSNQMKKKVVSILAAVLVGHVGLLWAVSQMEAPELKQVDKEPLKVRFVKLQEAPKPLPPKPKPPEPKQEPPKPKEVKIVEKPLPPPPKKVEKIEQVKKAETPKPVTAPPVEAKPAPSPVVPAVVTETKKVAPAPAPVAPPAPVTPPTPPAPPAPKSVAIGGGVSWQRAPKVSLSAGELKSACSLVVDVSANEQGKVVSATARNSSCSPAVTRKVESAVRRAQLTKYVENGVAYPTRVEQPFDFQITK</sequence>
<feature type="compositionally biased region" description="Basic and acidic residues" evidence="1">
    <location>
        <begin position="99"/>
        <end position="112"/>
    </location>
</feature>
<evidence type="ECO:0000313" key="2">
    <source>
        <dbReference type="EMBL" id="QQN88471.1"/>
    </source>
</evidence>
<dbReference type="RefSeq" id="WP_180032220.1">
    <property type="nucleotide sequence ID" value="NZ_CP060811.1"/>
</dbReference>
<dbReference type="PRINTS" id="PR01217">
    <property type="entry name" value="PRICHEXTENSN"/>
</dbReference>
<gene>
    <name evidence="2" type="ORF">IAQ69_01915</name>
</gene>
<feature type="region of interest" description="Disordered" evidence="1">
    <location>
        <begin position="142"/>
        <end position="169"/>
    </location>
</feature>
<organism evidence="2 3">
    <name type="scientific">Acinetobacter variabilis</name>
    <dbReference type="NCBI Taxonomy" id="70346"/>
    <lineage>
        <taxon>Bacteria</taxon>
        <taxon>Pseudomonadati</taxon>
        <taxon>Pseudomonadota</taxon>
        <taxon>Gammaproteobacteria</taxon>
        <taxon>Moraxellales</taxon>
        <taxon>Moraxellaceae</taxon>
        <taxon>Acinetobacter</taxon>
    </lineage>
</organism>
<proteinExistence type="predicted"/>
<evidence type="ECO:0000256" key="1">
    <source>
        <dbReference type="SAM" id="MobiDB-lite"/>
    </source>
</evidence>
<reference evidence="2 3" key="1">
    <citation type="submission" date="2020-08" db="EMBL/GenBank/DDBJ databases">
        <title>Emergence of ISAba1-mediated novel tet(X) in Acinetobacter variabilis from a chicken farm.</title>
        <authorList>
            <person name="Peng K."/>
            <person name="Li R."/>
        </authorList>
    </citation>
    <scope>NUCLEOTIDE SEQUENCE [LARGE SCALE GENOMIC DNA]</scope>
    <source>
        <strain evidence="2 3">XM9F202-2</strain>
    </source>
</reference>
<feature type="compositionally biased region" description="Basic and acidic residues" evidence="1">
    <location>
        <begin position="73"/>
        <end position="91"/>
    </location>
</feature>